<name>A0A501W7A3_9BACT</name>
<evidence type="ECO:0008006" key="3">
    <source>
        <dbReference type="Google" id="ProtNLM"/>
    </source>
</evidence>
<dbReference type="AlphaFoldDB" id="A0A501W7A3"/>
<evidence type="ECO:0000313" key="1">
    <source>
        <dbReference type="EMBL" id="TPE43954.1"/>
    </source>
</evidence>
<dbReference type="Proteomes" id="UP000316727">
    <property type="component" value="Unassembled WGS sequence"/>
</dbReference>
<dbReference type="EMBL" id="VFRQ01000005">
    <property type="protein sequence ID" value="TPE43954.1"/>
    <property type="molecule type" value="Genomic_DNA"/>
</dbReference>
<accession>A0A501W7A3</accession>
<evidence type="ECO:0000313" key="2">
    <source>
        <dbReference type="Proteomes" id="UP000316727"/>
    </source>
</evidence>
<organism evidence="1 2">
    <name type="scientific">Pontibacter mangrovi</name>
    <dbReference type="NCBI Taxonomy" id="2589816"/>
    <lineage>
        <taxon>Bacteria</taxon>
        <taxon>Pseudomonadati</taxon>
        <taxon>Bacteroidota</taxon>
        <taxon>Cytophagia</taxon>
        <taxon>Cytophagales</taxon>
        <taxon>Hymenobacteraceae</taxon>
        <taxon>Pontibacter</taxon>
    </lineage>
</organism>
<gene>
    <name evidence="1" type="ORF">FJM65_11050</name>
</gene>
<comment type="caution">
    <text evidence="1">The sequence shown here is derived from an EMBL/GenBank/DDBJ whole genome shotgun (WGS) entry which is preliminary data.</text>
</comment>
<reference evidence="1 2" key="1">
    <citation type="submission" date="2019-06" db="EMBL/GenBank/DDBJ databases">
        <title>A novel bacterium of genus Pontibacter, isolated from marine sediment.</title>
        <authorList>
            <person name="Huang H."/>
            <person name="Mo K."/>
            <person name="Hu Y."/>
        </authorList>
    </citation>
    <scope>NUCLEOTIDE SEQUENCE [LARGE SCALE GENOMIC DNA]</scope>
    <source>
        <strain evidence="1 2">HB172049</strain>
    </source>
</reference>
<protein>
    <recommendedName>
        <fullName evidence="3">Lacal_2735 family protein</fullName>
    </recommendedName>
</protein>
<keyword evidence="2" id="KW-1185">Reference proteome</keyword>
<dbReference type="RefSeq" id="WP_140621577.1">
    <property type="nucleotide sequence ID" value="NZ_VFRQ01000005.1"/>
</dbReference>
<proteinExistence type="predicted"/>
<sequence>MTDWQKYNQLKAAVKEMRAAQNNYYSRGRTHELLKVAKAKEAEVDKLISDEHKNQMSLWR</sequence>